<comment type="similarity">
    <text evidence="5">Belongs to the RimM family.</text>
</comment>
<keyword evidence="4 5" id="KW-0143">Chaperone</keyword>
<dbReference type="Pfam" id="PF01782">
    <property type="entry name" value="RimM"/>
    <property type="match status" value="1"/>
</dbReference>
<organism evidence="8 9">
    <name type="scientific">Marininema mesophilum</name>
    <dbReference type="NCBI Taxonomy" id="1048340"/>
    <lineage>
        <taxon>Bacteria</taxon>
        <taxon>Bacillati</taxon>
        <taxon>Bacillota</taxon>
        <taxon>Bacilli</taxon>
        <taxon>Bacillales</taxon>
        <taxon>Thermoactinomycetaceae</taxon>
        <taxon>Marininema</taxon>
    </lineage>
</organism>
<comment type="function">
    <text evidence="5">An accessory protein needed during the final step in the assembly of 30S ribosomal subunit, possibly for assembly of the head region. Essential for efficient processing of 16S rRNA. May be needed both before and after RbfA during the maturation of 16S rRNA. It has affinity for free ribosomal 30S subunits but not for 70S ribosomes.</text>
</comment>
<dbReference type="InterPro" id="IPR002676">
    <property type="entry name" value="RimM_N"/>
</dbReference>
<dbReference type="Gene3D" id="2.30.30.240">
    <property type="entry name" value="PRC-barrel domain"/>
    <property type="match status" value="1"/>
</dbReference>
<feature type="domain" description="RimM N-terminal" evidence="6">
    <location>
        <begin position="8"/>
        <end position="93"/>
    </location>
</feature>
<evidence type="ECO:0000259" key="7">
    <source>
        <dbReference type="Pfam" id="PF24986"/>
    </source>
</evidence>
<dbReference type="InterPro" id="IPR036976">
    <property type="entry name" value="RimM_N_sf"/>
</dbReference>
<evidence type="ECO:0000256" key="1">
    <source>
        <dbReference type="ARBA" id="ARBA00022490"/>
    </source>
</evidence>
<dbReference type="InterPro" id="IPR009000">
    <property type="entry name" value="Transl_B-barrel_sf"/>
</dbReference>
<comment type="domain">
    <text evidence="5">The PRC barrel domain binds ribosomal protein uS19.</text>
</comment>
<dbReference type="SUPFAM" id="SSF50447">
    <property type="entry name" value="Translation proteins"/>
    <property type="match status" value="1"/>
</dbReference>
<dbReference type="InterPro" id="IPR011961">
    <property type="entry name" value="RimM"/>
</dbReference>
<dbReference type="PANTHER" id="PTHR33692:SF1">
    <property type="entry name" value="RIBOSOME MATURATION FACTOR RIMM"/>
    <property type="match status" value="1"/>
</dbReference>
<dbReference type="GO" id="GO:0042274">
    <property type="term" value="P:ribosomal small subunit biogenesis"/>
    <property type="evidence" value="ECO:0007669"/>
    <property type="project" value="UniProtKB-UniRule"/>
</dbReference>
<keyword evidence="3 5" id="KW-0698">rRNA processing</keyword>
<evidence type="ECO:0000256" key="5">
    <source>
        <dbReference type="HAMAP-Rule" id="MF_00014"/>
    </source>
</evidence>
<evidence type="ECO:0000313" key="8">
    <source>
        <dbReference type="EMBL" id="SDW00625.1"/>
    </source>
</evidence>
<dbReference type="GO" id="GO:0043022">
    <property type="term" value="F:ribosome binding"/>
    <property type="evidence" value="ECO:0007669"/>
    <property type="project" value="InterPro"/>
</dbReference>
<sequence length="172" mass="19522">MSEPDWLTVGHIAGTHGVRGEVRVVSRTDYPELRFVPKAKLMLSHPQLKENLVLTVESVRTHQKWYLIRFQEWPDLTAAEPFKGGTLMVDRSQGVEEEDGFYHFEIIGCEVVTTEGEYLGTITNILQPGANDVWVVRSPKGKELLIPYIDDVVKDVDVTTKRVTIQWMEGLG</sequence>
<dbReference type="SUPFAM" id="SSF50346">
    <property type="entry name" value="PRC-barrel domain"/>
    <property type="match status" value="1"/>
</dbReference>
<comment type="subcellular location">
    <subcellularLocation>
        <location evidence="5">Cytoplasm</location>
    </subcellularLocation>
</comment>
<name>A0A1H2Q0F1_9BACL</name>
<evidence type="ECO:0000256" key="4">
    <source>
        <dbReference type="ARBA" id="ARBA00023186"/>
    </source>
</evidence>
<dbReference type="Gene3D" id="2.40.30.60">
    <property type="entry name" value="RimM"/>
    <property type="match status" value="1"/>
</dbReference>
<dbReference type="GO" id="GO:0005737">
    <property type="term" value="C:cytoplasm"/>
    <property type="evidence" value="ECO:0007669"/>
    <property type="project" value="UniProtKB-SubCell"/>
</dbReference>
<accession>A0A1H2Q0F1</accession>
<dbReference type="OrthoDB" id="9810331at2"/>
<dbReference type="RefSeq" id="WP_091734519.1">
    <property type="nucleotide sequence ID" value="NZ_FNNQ01000001.1"/>
</dbReference>
<dbReference type="GO" id="GO:0005840">
    <property type="term" value="C:ribosome"/>
    <property type="evidence" value="ECO:0007669"/>
    <property type="project" value="InterPro"/>
</dbReference>
<dbReference type="EMBL" id="FNNQ01000001">
    <property type="protein sequence ID" value="SDW00625.1"/>
    <property type="molecule type" value="Genomic_DNA"/>
</dbReference>
<evidence type="ECO:0000313" key="9">
    <source>
        <dbReference type="Proteomes" id="UP000198534"/>
    </source>
</evidence>
<comment type="subunit">
    <text evidence="5">Binds ribosomal protein uS19.</text>
</comment>
<reference evidence="8 9" key="1">
    <citation type="submission" date="2016-10" db="EMBL/GenBank/DDBJ databases">
        <authorList>
            <person name="de Groot N.N."/>
        </authorList>
    </citation>
    <scope>NUCLEOTIDE SEQUENCE [LARGE SCALE GENOMIC DNA]</scope>
    <source>
        <strain evidence="8 9">DSM 45610</strain>
    </source>
</reference>
<feature type="domain" description="Ribosome maturation factor RimM PRC barrel" evidence="7">
    <location>
        <begin position="104"/>
        <end position="171"/>
    </location>
</feature>
<dbReference type="InterPro" id="IPR056792">
    <property type="entry name" value="PRC_RimM"/>
</dbReference>
<dbReference type="AlphaFoldDB" id="A0A1H2Q0F1"/>
<dbReference type="HAMAP" id="MF_00014">
    <property type="entry name" value="Ribosome_mat_RimM"/>
    <property type="match status" value="1"/>
</dbReference>
<dbReference type="NCBIfam" id="TIGR02273">
    <property type="entry name" value="16S_RimM"/>
    <property type="match status" value="1"/>
</dbReference>
<evidence type="ECO:0000256" key="3">
    <source>
        <dbReference type="ARBA" id="ARBA00022552"/>
    </source>
</evidence>
<keyword evidence="9" id="KW-1185">Reference proteome</keyword>
<proteinExistence type="inferred from homology"/>
<dbReference type="PANTHER" id="PTHR33692">
    <property type="entry name" value="RIBOSOME MATURATION FACTOR RIMM"/>
    <property type="match status" value="1"/>
</dbReference>
<keyword evidence="2 5" id="KW-0690">Ribosome biogenesis</keyword>
<dbReference type="GO" id="GO:0006364">
    <property type="term" value="P:rRNA processing"/>
    <property type="evidence" value="ECO:0007669"/>
    <property type="project" value="UniProtKB-UniRule"/>
</dbReference>
<evidence type="ECO:0000256" key="2">
    <source>
        <dbReference type="ARBA" id="ARBA00022517"/>
    </source>
</evidence>
<gene>
    <name evidence="5" type="primary">rimM</name>
    <name evidence="8" type="ORF">SAMN05444487_10153</name>
</gene>
<dbReference type="Proteomes" id="UP000198534">
    <property type="component" value="Unassembled WGS sequence"/>
</dbReference>
<protein>
    <recommendedName>
        <fullName evidence="5">Ribosome maturation factor RimM</fullName>
    </recommendedName>
</protein>
<dbReference type="InterPro" id="IPR011033">
    <property type="entry name" value="PRC_barrel-like_sf"/>
</dbReference>
<keyword evidence="1 5" id="KW-0963">Cytoplasm</keyword>
<dbReference type="Pfam" id="PF24986">
    <property type="entry name" value="PRC_RimM"/>
    <property type="match status" value="1"/>
</dbReference>
<dbReference type="STRING" id="1048340.SAMN05444487_10153"/>
<evidence type="ECO:0000259" key="6">
    <source>
        <dbReference type="Pfam" id="PF01782"/>
    </source>
</evidence>